<gene>
    <name evidence="2" type="ORF">AVDCRST_MAG17-1110</name>
</gene>
<evidence type="ECO:0008006" key="3">
    <source>
        <dbReference type="Google" id="ProtNLM"/>
    </source>
</evidence>
<proteinExistence type="predicted"/>
<organism evidence="2">
    <name type="scientific">uncultured Solirubrobacterales bacterium</name>
    <dbReference type="NCBI Taxonomy" id="768556"/>
    <lineage>
        <taxon>Bacteria</taxon>
        <taxon>Bacillati</taxon>
        <taxon>Actinomycetota</taxon>
        <taxon>Thermoleophilia</taxon>
        <taxon>Solirubrobacterales</taxon>
        <taxon>environmental samples</taxon>
    </lineage>
</organism>
<reference evidence="2" key="1">
    <citation type="submission" date="2020-02" db="EMBL/GenBank/DDBJ databases">
        <authorList>
            <person name="Meier V. D."/>
        </authorList>
    </citation>
    <scope>NUCLEOTIDE SEQUENCE</scope>
    <source>
        <strain evidence="2">AVDCRST_MAG17</strain>
    </source>
</reference>
<evidence type="ECO:0000313" key="2">
    <source>
        <dbReference type="EMBL" id="CAA9497415.1"/>
    </source>
</evidence>
<keyword evidence="1" id="KW-0812">Transmembrane</keyword>
<feature type="transmembrane region" description="Helical" evidence="1">
    <location>
        <begin position="271"/>
        <end position="290"/>
    </location>
</feature>
<evidence type="ECO:0000256" key="1">
    <source>
        <dbReference type="SAM" id="Phobius"/>
    </source>
</evidence>
<name>A0A6J4SMY0_9ACTN</name>
<protein>
    <recommendedName>
        <fullName evidence="3">Glycosyltransferase RgtA/B/C/D-like domain-containing protein</fullName>
    </recommendedName>
</protein>
<feature type="transmembrane region" description="Helical" evidence="1">
    <location>
        <begin position="173"/>
        <end position="190"/>
    </location>
</feature>
<feature type="transmembrane region" description="Helical" evidence="1">
    <location>
        <begin position="107"/>
        <end position="127"/>
    </location>
</feature>
<accession>A0A6J4SMY0</accession>
<keyword evidence="1" id="KW-0472">Membrane</keyword>
<feature type="transmembrane region" description="Helical" evidence="1">
    <location>
        <begin position="322"/>
        <end position="342"/>
    </location>
</feature>
<dbReference type="AlphaFoldDB" id="A0A6J4SMY0"/>
<feature type="transmembrane region" description="Helical" evidence="1">
    <location>
        <begin position="296"/>
        <end position="315"/>
    </location>
</feature>
<dbReference type="EMBL" id="CADCVV010000079">
    <property type="protein sequence ID" value="CAA9497415.1"/>
    <property type="molecule type" value="Genomic_DNA"/>
</dbReference>
<feature type="transmembrane region" description="Helical" evidence="1">
    <location>
        <begin position="5"/>
        <end position="22"/>
    </location>
</feature>
<feature type="transmembrane region" description="Helical" evidence="1">
    <location>
        <begin position="68"/>
        <end position="95"/>
    </location>
</feature>
<keyword evidence="1" id="KW-1133">Transmembrane helix</keyword>
<sequence length="488" mass="52391">MRLDWAWLIASLVVFVGTAWYLRSFVTDDAWITARYAENLSNGYGFVWNPGGEPTEGFSHPLLFLAEALAHLVGASAIGTARVVGVASGVGLLLAMYRLAPPVVGRTATWVGLTLTAFYAPLALWAVGGLETLPMALATTVAVLLLARPDAGRHHALSAGLVLATLPWLRPEGLAVALGVVVVAEAANLVRKDRREGLVRLALAAGPAVVSQGVLEILRLAIYGHLLPNSAIYKSGSDQTYDVLMKFVEQGRPVLLVALLGLVVARGRQRVLIVPCAIYALGSIGTLDSVNGLSRFFLPTWPQLALLVGVAVAFAGRRLGRLRAPGAVAATLVLLVAVSLPLRDSRLLRPEPVVRYSTCQQGARVEAARWLRASTPQDAVFSISDAGLVPARSGGRTAVDQLLLNEALIQRTGPLPVSRRVDYVYGRRPDVMILASRSPRRFRGRYAIDRRLARGTRSSGFELAEVARGRGKGCRYHLFIYRRAGGPA</sequence>